<dbReference type="Proteomes" id="UP000324897">
    <property type="component" value="Chromosome 4"/>
</dbReference>
<accession>A0A5J9VX11</accession>
<dbReference type="PANTHER" id="PTHR31236">
    <property type="entry name" value="BURP DOMAIN PROTEIN USPL1-LIKE"/>
    <property type="match status" value="1"/>
</dbReference>
<organism evidence="2 3">
    <name type="scientific">Eragrostis curvula</name>
    <name type="common">weeping love grass</name>
    <dbReference type="NCBI Taxonomy" id="38414"/>
    <lineage>
        <taxon>Eukaryota</taxon>
        <taxon>Viridiplantae</taxon>
        <taxon>Streptophyta</taxon>
        <taxon>Embryophyta</taxon>
        <taxon>Tracheophyta</taxon>
        <taxon>Spermatophyta</taxon>
        <taxon>Magnoliopsida</taxon>
        <taxon>Liliopsida</taxon>
        <taxon>Poales</taxon>
        <taxon>Poaceae</taxon>
        <taxon>PACMAD clade</taxon>
        <taxon>Chloridoideae</taxon>
        <taxon>Eragrostideae</taxon>
        <taxon>Eragrostidinae</taxon>
        <taxon>Eragrostis</taxon>
    </lineage>
</organism>
<proteinExistence type="predicted"/>
<sequence length="97" mass="10259">MRSVYDTLSRCQAPARASEQKACSCTTSLEATVQTAVRMLVAGSHTAWAAASKVPAGGGLPLQPYVIEAVRPLDGDRHVGCHVVPFPYAVYQCHSTG</sequence>
<feature type="non-terminal residue" evidence="2">
    <location>
        <position position="1"/>
    </location>
</feature>
<dbReference type="EMBL" id="RWGY01000007">
    <property type="protein sequence ID" value="TVU40155.1"/>
    <property type="molecule type" value="Genomic_DNA"/>
</dbReference>
<feature type="domain" description="BURP" evidence="1">
    <location>
        <begin position="1"/>
        <end position="97"/>
    </location>
</feature>
<dbReference type="AlphaFoldDB" id="A0A5J9VX11"/>
<name>A0A5J9VX11_9POAL</name>
<dbReference type="InterPro" id="IPR044816">
    <property type="entry name" value="BURP"/>
</dbReference>
<dbReference type="OrthoDB" id="1909293at2759"/>
<evidence type="ECO:0000259" key="1">
    <source>
        <dbReference type="PROSITE" id="PS51277"/>
    </source>
</evidence>
<dbReference type="Pfam" id="PF03181">
    <property type="entry name" value="BURP"/>
    <property type="match status" value="1"/>
</dbReference>
<keyword evidence="3" id="KW-1185">Reference proteome</keyword>
<comment type="caution">
    <text evidence="2">The sequence shown here is derived from an EMBL/GenBank/DDBJ whole genome shotgun (WGS) entry which is preliminary data.</text>
</comment>
<dbReference type="PANTHER" id="PTHR31236:SF24">
    <property type="entry name" value="BURP DOMAIN PROTEIN RD22"/>
    <property type="match status" value="1"/>
</dbReference>
<dbReference type="PROSITE" id="PS51277">
    <property type="entry name" value="BURP"/>
    <property type="match status" value="1"/>
</dbReference>
<gene>
    <name evidence="2" type="ORF">EJB05_13605</name>
</gene>
<evidence type="ECO:0000313" key="3">
    <source>
        <dbReference type="Proteomes" id="UP000324897"/>
    </source>
</evidence>
<evidence type="ECO:0000313" key="2">
    <source>
        <dbReference type="EMBL" id="TVU40155.1"/>
    </source>
</evidence>
<reference evidence="2 3" key="1">
    <citation type="journal article" date="2019" name="Sci. Rep.">
        <title>A high-quality genome of Eragrostis curvula grass provides insights into Poaceae evolution and supports new strategies to enhance forage quality.</title>
        <authorList>
            <person name="Carballo J."/>
            <person name="Santos B.A.C.M."/>
            <person name="Zappacosta D."/>
            <person name="Garbus I."/>
            <person name="Selva J.P."/>
            <person name="Gallo C.A."/>
            <person name="Diaz A."/>
            <person name="Albertini E."/>
            <person name="Caccamo M."/>
            <person name="Echenique V."/>
        </authorList>
    </citation>
    <scope>NUCLEOTIDE SEQUENCE [LARGE SCALE GENOMIC DNA]</scope>
    <source>
        <strain evidence="3">cv. Victoria</strain>
        <tissue evidence="2">Leaf</tissue>
    </source>
</reference>
<protein>
    <recommendedName>
        <fullName evidence="1">BURP domain-containing protein</fullName>
    </recommendedName>
</protein>
<dbReference type="InterPro" id="IPR004873">
    <property type="entry name" value="BURP_dom"/>
</dbReference>
<dbReference type="Gramene" id="TVU40155">
    <property type="protein sequence ID" value="TVU40155"/>
    <property type="gene ID" value="EJB05_13605"/>
</dbReference>